<organism evidence="1 2">
    <name type="scientific">Paraburkholderia humisilvae</name>
    <dbReference type="NCBI Taxonomy" id="627669"/>
    <lineage>
        <taxon>Bacteria</taxon>
        <taxon>Pseudomonadati</taxon>
        <taxon>Pseudomonadota</taxon>
        <taxon>Betaproteobacteria</taxon>
        <taxon>Burkholderiales</taxon>
        <taxon>Burkholderiaceae</taxon>
        <taxon>Paraburkholderia</taxon>
    </lineage>
</organism>
<sequence length="75" mass="8551">MGAKKQVAAQSQQEFLRASMTELGMTRSAFAQRISVPVKTLDKWMAPANTTDFRNMPDVVWAYVREILEWDSKSV</sequence>
<evidence type="ECO:0000313" key="2">
    <source>
        <dbReference type="Proteomes" id="UP000494363"/>
    </source>
</evidence>
<dbReference type="AlphaFoldDB" id="A0A6J5F5S5"/>
<evidence type="ECO:0000313" key="1">
    <source>
        <dbReference type="EMBL" id="CAB3772665.1"/>
    </source>
</evidence>
<evidence type="ECO:0008006" key="3">
    <source>
        <dbReference type="Google" id="ProtNLM"/>
    </source>
</evidence>
<dbReference type="Proteomes" id="UP000494363">
    <property type="component" value="Unassembled WGS sequence"/>
</dbReference>
<protein>
    <recommendedName>
        <fullName evidence="3">Aspartate carbamoyltransferase catalytic chain</fullName>
    </recommendedName>
</protein>
<keyword evidence="2" id="KW-1185">Reference proteome</keyword>
<dbReference type="RefSeq" id="WP_175232303.1">
    <property type="nucleotide sequence ID" value="NZ_CADIKH010000061.1"/>
</dbReference>
<gene>
    <name evidence="1" type="ORF">LMG29542_06939</name>
</gene>
<reference evidence="1 2" key="1">
    <citation type="submission" date="2020-04" db="EMBL/GenBank/DDBJ databases">
        <authorList>
            <person name="De Canck E."/>
        </authorList>
    </citation>
    <scope>NUCLEOTIDE SEQUENCE [LARGE SCALE GENOMIC DNA]</scope>
    <source>
        <strain evidence="1 2">LMG 29542</strain>
    </source>
</reference>
<proteinExistence type="predicted"/>
<dbReference type="EMBL" id="CADIKH010000061">
    <property type="protein sequence ID" value="CAB3772665.1"/>
    <property type="molecule type" value="Genomic_DNA"/>
</dbReference>
<name>A0A6J5F5S5_9BURK</name>
<accession>A0A6J5F5S5</accession>